<dbReference type="SUPFAM" id="SSF46785">
    <property type="entry name" value="Winged helix' DNA-binding domain"/>
    <property type="match status" value="1"/>
</dbReference>
<protein>
    <submittedName>
        <fullName evidence="5">Transcriptional regulator, GntR family</fullName>
    </submittedName>
</protein>
<dbReference type="PANTHER" id="PTHR43537:SF5">
    <property type="entry name" value="UXU OPERON TRANSCRIPTIONAL REGULATOR"/>
    <property type="match status" value="1"/>
</dbReference>
<dbReference type="InterPro" id="IPR000524">
    <property type="entry name" value="Tscrpt_reg_HTH_GntR"/>
</dbReference>
<evidence type="ECO:0000259" key="4">
    <source>
        <dbReference type="PROSITE" id="PS50949"/>
    </source>
</evidence>
<gene>
    <name evidence="5" type="ORF">KL86APRO_20497</name>
</gene>
<dbReference type="InterPro" id="IPR008920">
    <property type="entry name" value="TF_FadR/GntR_C"/>
</dbReference>
<dbReference type="Gene3D" id="1.10.10.10">
    <property type="entry name" value="Winged helix-like DNA-binding domain superfamily/Winged helix DNA-binding domain"/>
    <property type="match status" value="1"/>
</dbReference>
<proteinExistence type="predicted"/>
<dbReference type="PROSITE" id="PS50949">
    <property type="entry name" value="HTH_GNTR"/>
    <property type="match status" value="1"/>
</dbReference>
<dbReference type="AlphaFoldDB" id="A0A212KKN8"/>
<evidence type="ECO:0000256" key="2">
    <source>
        <dbReference type="ARBA" id="ARBA00023125"/>
    </source>
</evidence>
<dbReference type="Pfam" id="PF00392">
    <property type="entry name" value="GntR"/>
    <property type="match status" value="1"/>
</dbReference>
<accession>A0A212KKN8</accession>
<keyword evidence="2" id="KW-0238">DNA-binding</keyword>
<dbReference type="SMART" id="SM00895">
    <property type="entry name" value="FCD"/>
    <property type="match status" value="1"/>
</dbReference>
<dbReference type="CDD" id="cd07377">
    <property type="entry name" value="WHTH_GntR"/>
    <property type="match status" value="1"/>
</dbReference>
<keyword evidence="1" id="KW-0805">Transcription regulation</keyword>
<dbReference type="SMART" id="SM00345">
    <property type="entry name" value="HTH_GNTR"/>
    <property type="match status" value="1"/>
</dbReference>
<evidence type="ECO:0000256" key="3">
    <source>
        <dbReference type="ARBA" id="ARBA00023163"/>
    </source>
</evidence>
<dbReference type="Pfam" id="PF07729">
    <property type="entry name" value="FCD"/>
    <property type="match status" value="1"/>
</dbReference>
<dbReference type="InterPro" id="IPR011711">
    <property type="entry name" value="GntR_C"/>
</dbReference>
<dbReference type="PRINTS" id="PR00035">
    <property type="entry name" value="HTHGNTR"/>
</dbReference>
<dbReference type="InterPro" id="IPR036390">
    <property type="entry name" value="WH_DNA-bd_sf"/>
</dbReference>
<name>A0A212KKN8_9PROT</name>
<dbReference type="PANTHER" id="PTHR43537">
    <property type="entry name" value="TRANSCRIPTIONAL REGULATOR, GNTR FAMILY"/>
    <property type="match status" value="1"/>
</dbReference>
<dbReference type="EMBL" id="FLUO01000002">
    <property type="protein sequence ID" value="SBW12208.1"/>
    <property type="molecule type" value="Genomic_DNA"/>
</dbReference>
<organism evidence="5">
    <name type="scientific">uncultured Alphaproteobacteria bacterium</name>
    <dbReference type="NCBI Taxonomy" id="91750"/>
    <lineage>
        <taxon>Bacteria</taxon>
        <taxon>Pseudomonadati</taxon>
        <taxon>Pseudomonadota</taxon>
        <taxon>Alphaproteobacteria</taxon>
        <taxon>environmental samples</taxon>
    </lineage>
</organism>
<reference evidence="5" key="1">
    <citation type="submission" date="2016-04" db="EMBL/GenBank/DDBJ databases">
        <authorList>
            <person name="Evans L.H."/>
            <person name="Alamgir A."/>
            <person name="Owens N."/>
            <person name="Weber N.D."/>
            <person name="Virtaneva K."/>
            <person name="Barbian K."/>
            <person name="Babar A."/>
            <person name="Rosenke K."/>
        </authorList>
    </citation>
    <scope>NUCLEOTIDE SEQUENCE</scope>
    <source>
        <strain evidence="5">86</strain>
    </source>
</reference>
<dbReference type="Gene3D" id="1.20.120.530">
    <property type="entry name" value="GntR ligand-binding domain-like"/>
    <property type="match status" value="1"/>
</dbReference>
<feature type="domain" description="HTH gntR-type" evidence="4">
    <location>
        <begin position="1"/>
        <end position="67"/>
    </location>
</feature>
<dbReference type="GO" id="GO:0003677">
    <property type="term" value="F:DNA binding"/>
    <property type="evidence" value="ECO:0007669"/>
    <property type="project" value="UniProtKB-KW"/>
</dbReference>
<dbReference type="GO" id="GO:0003700">
    <property type="term" value="F:DNA-binding transcription factor activity"/>
    <property type="evidence" value="ECO:0007669"/>
    <property type="project" value="InterPro"/>
</dbReference>
<dbReference type="SUPFAM" id="SSF48008">
    <property type="entry name" value="GntR ligand-binding domain-like"/>
    <property type="match status" value="1"/>
</dbReference>
<sequence length="220" mass="23229">MAKACTDSILDLIAGLGLGAGDRLPGERELARRLGFSRTTVRESLVALAARGRVEVRGRSGCYVGTHADAEAESALHADTAAALDALRALGPHLAARAAHRCTPEAARRLETVTARLGRFLVNRDPAQTAREYLTFFVVLAGVAGNPFLSLLARELAQVQGLAVRPTMDKAVVESFFALHVSLLQALQARDARRAVPLAAHGLDAFAAMMGGGELREAVA</sequence>
<dbReference type="InterPro" id="IPR036388">
    <property type="entry name" value="WH-like_DNA-bd_sf"/>
</dbReference>
<keyword evidence="3" id="KW-0804">Transcription</keyword>
<evidence type="ECO:0000313" key="5">
    <source>
        <dbReference type="EMBL" id="SBW12208.1"/>
    </source>
</evidence>
<evidence type="ECO:0000256" key="1">
    <source>
        <dbReference type="ARBA" id="ARBA00023015"/>
    </source>
</evidence>